<sequence length="170" mass="18490">MNLVQENKRQGKGGSMTATGTKAGILRLMAALAITVAVSACTPIYSNHGYLPTDQDVEEIMVGLDTRETVAAIVGKPGAAGLLTEEAWYYVQSRFEQVGYREKEEIDREVLRITFTEAGVVENIERFGLEEGNVVVLSRRVTTSNTRGIGFLRQLLGNIGKINLDDIVGG</sequence>
<dbReference type="Proteomes" id="UP000002931">
    <property type="component" value="Unassembled WGS sequence"/>
</dbReference>
<organism evidence="5 6">
    <name type="scientific">Maritimibacter alkaliphilus HTCC2654</name>
    <dbReference type="NCBI Taxonomy" id="314271"/>
    <lineage>
        <taxon>Bacteria</taxon>
        <taxon>Pseudomonadati</taxon>
        <taxon>Pseudomonadota</taxon>
        <taxon>Alphaproteobacteria</taxon>
        <taxon>Rhodobacterales</taxon>
        <taxon>Roseobacteraceae</taxon>
        <taxon>Maritimibacter</taxon>
    </lineage>
</organism>
<reference evidence="5 6" key="1">
    <citation type="journal article" date="2010" name="J. Bacteriol.">
        <title>Genome sequences of Pelagibaca bermudensis HTCC2601T and Maritimibacter alkaliphilus HTCC2654T, the type strains of two marine Roseobacter genera.</title>
        <authorList>
            <person name="Thrash J.C."/>
            <person name="Cho J.C."/>
            <person name="Ferriera S."/>
            <person name="Johnson J."/>
            <person name="Vergin K.L."/>
            <person name="Giovannoni S.J."/>
        </authorList>
    </citation>
    <scope>NUCLEOTIDE SEQUENCE [LARGE SCALE GENOMIC DNA]</scope>
    <source>
        <strain evidence="5 6">HTCC2654</strain>
    </source>
</reference>
<evidence type="ECO:0000313" key="5">
    <source>
        <dbReference type="EMBL" id="EAQ10926.1"/>
    </source>
</evidence>
<dbReference type="STRING" id="314271.RB2654_04864"/>
<accession>A3VLC1</accession>
<evidence type="ECO:0000259" key="4">
    <source>
        <dbReference type="Pfam" id="PF04355"/>
    </source>
</evidence>
<evidence type="ECO:0000256" key="2">
    <source>
        <dbReference type="ARBA" id="ARBA00023136"/>
    </source>
</evidence>
<feature type="domain" description="Outer membrane protein assembly factor BamE" evidence="4">
    <location>
        <begin position="49"/>
        <end position="124"/>
    </location>
</feature>
<evidence type="ECO:0000313" key="6">
    <source>
        <dbReference type="Proteomes" id="UP000002931"/>
    </source>
</evidence>
<evidence type="ECO:0000256" key="1">
    <source>
        <dbReference type="ARBA" id="ARBA00022729"/>
    </source>
</evidence>
<dbReference type="Gene3D" id="3.30.1450.10">
    <property type="match status" value="1"/>
</dbReference>
<feature type="transmembrane region" description="Helical" evidence="3">
    <location>
        <begin position="25"/>
        <end position="45"/>
    </location>
</feature>
<keyword evidence="3" id="KW-0812">Transmembrane</keyword>
<dbReference type="HOGENOM" id="CLU_104933_0_0_5"/>
<dbReference type="eggNOG" id="COG2913">
    <property type="taxonomic scope" value="Bacteria"/>
</dbReference>
<keyword evidence="1" id="KW-0732">Signal</keyword>
<comment type="caution">
    <text evidence="5">The sequence shown here is derived from an EMBL/GenBank/DDBJ whole genome shotgun (WGS) entry which is preliminary data.</text>
</comment>
<proteinExistence type="predicted"/>
<dbReference type="GO" id="GO:0019867">
    <property type="term" value="C:outer membrane"/>
    <property type="evidence" value="ECO:0007669"/>
    <property type="project" value="InterPro"/>
</dbReference>
<dbReference type="InterPro" id="IPR007450">
    <property type="entry name" value="BamE_dom"/>
</dbReference>
<keyword evidence="6" id="KW-1185">Reference proteome</keyword>
<evidence type="ECO:0000256" key="3">
    <source>
        <dbReference type="SAM" id="Phobius"/>
    </source>
</evidence>
<keyword evidence="2 3" id="KW-0472">Membrane</keyword>
<name>A3VLC1_9RHOB</name>
<gene>
    <name evidence="5" type="ORF">RB2654_04864</name>
</gene>
<dbReference type="EMBL" id="AAMT01000022">
    <property type="protein sequence ID" value="EAQ10926.1"/>
    <property type="molecule type" value="Genomic_DNA"/>
</dbReference>
<dbReference type="AlphaFoldDB" id="A3VLC1"/>
<dbReference type="Pfam" id="PF04355">
    <property type="entry name" value="BamE"/>
    <property type="match status" value="1"/>
</dbReference>
<dbReference type="InterPro" id="IPR037873">
    <property type="entry name" value="BamE-like"/>
</dbReference>
<protein>
    <recommendedName>
        <fullName evidence="4">Outer membrane protein assembly factor BamE domain-containing protein</fullName>
    </recommendedName>
</protein>
<keyword evidence="3" id="KW-1133">Transmembrane helix</keyword>